<evidence type="ECO:0000313" key="1">
    <source>
        <dbReference type="EMBL" id="VAW98965.1"/>
    </source>
</evidence>
<accession>A0A3B0ZZD6</accession>
<organism evidence="1">
    <name type="scientific">hydrothermal vent metagenome</name>
    <dbReference type="NCBI Taxonomy" id="652676"/>
    <lineage>
        <taxon>unclassified sequences</taxon>
        <taxon>metagenomes</taxon>
        <taxon>ecological metagenomes</taxon>
    </lineage>
</organism>
<protein>
    <submittedName>
        <fullName evidence="1">Uncharacterized protein</fullName>
    </submittedName>
</protein>
<sequence>MVSHILYQLRVNILIIISLILVSCSNGNNDLPDTDKTPSTIVTASLISVVFSESMKAQSVKMDFLLHLMMV</sequence>
<name>A0A3B0ZZD6_9ZZZZ</name>
<proteinExistence type="predicted"/>
<dbReference type="AlphaFoldDB" id="A0A3B0ZZD6"/>
<dbReference type="EMBL" id="UOFS01000039">
    <property type="protein sequence ID" value="VAW98965.1"/>
    <property type="molecule type" value="Genomic_DNA"/>
</dbReference>
<reference evidence="1" key="1">
    <citation type="submission" date="2018-06" db="EMBL/GenBank/DDBJ databases">
        <authorList>
            <person name="Zhirakovskaya E."/>
        </authorList>
    </citation>
    <scope>NUCLEOTIDE SEQUENCE</scope>
</reference>
<gene>
    <name evidence="1" type="ORF">MNBD_GAMMA22-1381</name>
</gene>